<dbReference type="Pfam" id="PF04765">
    <property type="entry name" value="TOD1_MUCI70"/>
    <property type="match status" value="1"/>
</dbReference>
<comment type="caution">
    <text evidence="2">The sequence shown here is derived from an EMBL/GenBank/DDBJ whole genome shotgun (WGS) entry which is preliminary data.</text>
</comment>
<dbReference type="InterPro" id="IPR048354">
    <property type="entry name" value="TOD1_MUCI70_glycTrfase_dom"/>
</dbReference>
<name>A0A497XAS6_9PROT</name>
<evidence type="ECO:0000313" key="3">
    <source>
        <dbReference type="Proteomes" id="UP000268908"/>
    </source>
</evidence>
<keyword evidence="3" id="KW-1185">Reference proteome</keyword>
<dbReference type="Proteomes" id="UP000268908">
    <property type="component" value="Unassembled WGS sequence"/>
</dbReference>
<protein>
    <submittedName>
        <fullName evidence="2">Uncharacterized protein DUF616</fullName>
    </submittedName>
</protein>
<evidence type="ECO:0000259" key="1">
    <source>
        <dbReference type="Pfam" id="PF04765"/>
    </source>
</evidence>
<gene>
    <name evidence="2" type="ORF">DFR35_2297</name>
</gene>
<organism evidence="2 3">
    <name type="scientific">Sulfurisoma sediminicola</name>
    <dbReference type="NCBI Taxonomy" id="1381557"/>
    <lineage>
        <taxon>Bacteria</taxon>
        <taxon>Pseudomonadati</taxon>
        <taxon>Pseudomonadota</taxon>
        <taxon>Betaproteobacteria</taxon>
        <taxon>Nitrosomonadales</taxon>
        <taxon>Sterolibacteriaceae</taxon>
        <taxon>Sulfurisoma</taxon>
    </lineage>
</organism>
<proteinExistence type="predicted"/>
<reference evidence="2 3" key="1">
    <citation type="submission" date="2018-10" db="EMBL/GenBank/DDBJ databases">
        <title>Genomic Encyclopedia of Type Strains, Phase IV (KMG-IV): sequencing the most valuable type-strain genomes for metagenomic binning, comparative biology and taxonomic classification.</title>
        <authorList>
            <person name="Goeker M."/>
        </authorList>
    </citation>
    <scope>NUCLEOTIDE SEQUENCE [LARGE SCALE GENOMIC DNA]</scope>
    <source>
        <strain evidence="2 3">DSM 26916</strain>
    </source>
</reference>
<accession>A0A497XAS6</accession>
<evidence type="ECO:0000313" key="2">
    <source>
        <dbReference type="EMBL" id="RLJ63667.1"/>
    </source>
</evidence>
<feature type="domain" description="TOD1/MUCI70 glycosyltransferase-like" evidence="1">
    <location>
        <begin position="62"/>
        <end position="194"/>
    </location>
</feature>
<sequence length="244" mass="28387">MTQRRIAIYTCIAGNYDDLLQPAVAEAGADYFCFTDQPLADAKRWQLRPLPEFQDDGSLASRYVKMHPHRLFPDHDASVYVDANVRALDGIVALAEDALRRGCLAMYRHPFRSRLADEADECALLGYDFLWRFRRLMRRYAAEGLPPAVALVEANVLMRRHHDPTLIAAMELWWSEYRSGIRRDQLSLPYALWKQGVDVVDLGRSDARFDREHFAMTPLHKHRSVPARQWFLRIFNRLLMELGR</sequence>
<dbReference type="AlphaFoldDB" id="A0A497XAS6"/>
<dbReference type="RefSeq" id="WP_165904775.1">
    <property type="nucleotide sequence ID" value="NZ_BHVV01000003.1"/>
</dbReference>
<dbReference type="EMBL" id="RCCI01000006">
    <property type="protein sequence ID" value="RLJ63667.1"/>
    <property type="molecule type" value="Genomic_DNA"/>
</dbReference>